<keyword evidence="2" id="KW-1185">Reference proteome</keyword>
<dbReference type="EMBL" id="JBHSBI010000002">
    <property type="protein sequence ID" value="MFC4006346.1"/>
    <property type="molecule type" value="Genomic_DNA"/>
</dbReference>
<organism evidence="1 2">
    <name type="scientific">Nonomuraea purpurea</name>
    <dbReference type="NCBI Taxonomy" id="1849276"/>
    <lineage>
        <taxon>Bacteria</taxon>
        <taxon>Bacillati</taxon>
        <taxon>Actinomycetota</taxon>
        <taxon>Actinomycetes</taxon>
        <taxon>Streptosporangiales</taxon>
        <taxon>Streptosporangiaceae</taxon>
        <taxon>Nonomuraea</taxon>
    </lineage>
</organism>
<name>A0ABV8FXC7_9ACTN</name>
<proteinExistence type="predicted"/>
<accession>A0ABV8FXC7</accession>
<gene>
    <name evidence="1" type="ORF">ACFOY2_03880</name>
</gene>
<evidence type="ECO:0008006" key="3">
    <source>
        <dbReference type="Google" id="ProtNLM"/>
    </source>
</evidence>
<reference evidence="2" key="1">
    <citation type="journal article" date="2019" name="Int. J. Syst. Evol. Microbiol.">
        <title>The Global Catalogue of Microorganisms (GCM) 10K type strain sequencing project: providing services to taxonomists for standard genome sequencing and annotation.</title>
        <authorList>
            <consortium name="The Broad Institute Genomics Platform"/>
            <consortium name="The Broad Institute Genome Sequencing Center for Infectious Disease"/>
            <person name="Wu L."/>
            <person name="Ma J."/>
        </authorList>
    </citation>
    <scope>NUCLEOTIDE SEQUENCE [LARGE SCALE GENOMIC DNA]</scope>
    <source>
        <strain evidence="2">TBRC 1276</strain>
    </source>
</reference>
<dbReference type="RefSeq" id="WP_379526511.1">
    <property type="nucleotide sequence ID" value="NZ_JBHSBI010000002.1"/>
</dbReference>
<protein>
    <recommendedName>
        <fullName evidence="3">Nucleotidyltransferase domain-containing protein</fullName>
    </recommendedName>
</protein>
<comment type="caution">
    <text evidence="1">The sequence shown here is derived from an EMBL/GenBank/DDBJ whole genome shotgun (WGS) entry which is preliminary data.</text>
</comment>
<evidence type="ECO:0000313" key="1">
    <source>
        <dbReference type="EMBL" id="MFC4006346.1"/>
    </source>
</evidence>
<evidence type="ECO:0000313" key="2">
    <source>
        <dbReference type="Proteomes" id="UP001595851"/>
    </source>
</evidence>
<dbReference type="Proteomes" id="UP001595851">
    <property type="component" value="Unassembled WGS sequence"/>
</dbReference>
<sequence length="87" mass="9744">MAIFGFWANRYLGEPGPPPNDIDVMVMGRPSRTDVYEAAERVEARLGISVNPVIITRDRWTQATDPLVKQIRSSPLIWVKGHPEEGA</sequence>